<proteinExistence type="inferred from homology"/>
<dbReference type="GO" id="GO:0043546">
    <property type="term" value="F:molybdopterin cofactor binding"/>
    <property type="evidence" value="ECO:0007669"/>
    <property type="project" value="InterPro"/>
</dbReference>
<dbReference type="InterPro" id="IPR050612">
    <property type="entry name" value="Prok_Mopterin_Oxidored"/>
</dbReference>
<dbReference type="PROSITE" id="PS51669">
    <property type="entry name" value="4FE4S_MOW_BIS_MGD"/>
    <property type="match status" value="1"/>
</dbReference>
<gene>
    <name evidence="6" type="ORF">E1261_27045</name>
</gene>
<protein>
    <submittedName>
        <fullName evidence="6">Molybdopterin oxidoreductase family protein</fullName>
    </submittedName>
</protein>
<sequence length="697" mass="75651">MATTVRRTSCNLCEAICGVLVTIEDGQVTDIRGDESDPLSRGHICPKAVALRDLQEDPDRLTTPVRRTADGWQEIGWDAAYELIVTKLTAIQREHGRNSVGVYLGNPNVHSLGALTHMPTMVRQLRTRSKFSATSIDQLPQMLSSYLLYGHQLMIAVPDIDRTSYLLMLGANPLASNGSMMTAPGFGRRIKEVRKRGGKVVLIDPRRTETAAVVDEHHFVKPGTDAAFLLALIHQVIADGHARPAPYVDGLAAVEAAVEEWTPERAATLTGIDADVIRRIASEYATAGRAAVYGRVGVSTQQFGALCQWAIQVLNIITGNLDRPGGTMFPRPAVNALIGLGRGHLGVWSSRVRGLPEFGGELPVSVMAEEILTPGDGQIRAMVTIAGNPVLSTPDGRKLDEAFESLEFMVAIDPYINETTRHADVILPPAPPLERDHYDVIFHNLAVRNTARWNDAVLAKPAEARHDWEIFRDLGTALVRRTPLSRKRLVTEARLRLAPRRVVDVGLRIGPYKLSLRKLRKSPGGVDLGPLQPALPGALFHKNKRINLDQPMILADLARLDALQATAEGELLLIGRRHLRSNNSWMHNSARLVKGKPRHHLLMHPTDLADRSLTTGQLVTITTTAGSLAVEVASSNDMMPGVVSLPHGFGHTRPGVHLAVATQLPGISANDLTDSALTDPISGTAAINGIPVTITPT</sequence>
<dbReference type="Gene3D" id="3.40.50.740">
    <property type="match status" value="1"/>
</dbReference>
<accession>A0A4R4PPI1</accession>
<dbReference type="Gene3D" id="2.20.25.90">
    <property type="entry name" value="ADC-like domains"/>
    <property type="match status" value="1"/>
</dbReference>
<dbReference type="Pfam" id="PF01568">
    <property type="entry name" value="Molydop_binding"/>
    <property type="match status" value="1"/>
</dbReference>
<dbReference type="SMART" id="SM00926">
    <property type="entry name" value="Molybdop_Fe4S4"/>
    <property type="match status" value="1"/>
</dbReference>
<dbReference type="SUPFAM" id="SSF50692">
    <property type="entry name" value="ADC-like"/>
    <property type="match status" value="1"/>
</dbReference>
<dbReference type="PANTHER" id="PTHR43742">
    <property type="entry name" value="TRIMETHYLAMINE-N-OXIDE REDUCTASE"/>
    <property type="match status" value="1"/>
</dbReference>
<evidence type="ECO:0000256" key="1">
    <source>
        <dbReference type="ARBA" id="ARBA00010312"/>
    </source>
</evidence>
<keyword evidence="4" id="KW-0411">Iron-sulfur</keyword>
<dbReference type="InterPro" id="IPR009010">
    <property type="entry name" value="Asp_de-COase-like_dom_sf"/>
</dbReference>
<dbReference type="OrthoDB" id="7376058at2"/>
<dbReference type="Pfam" id="PF04879">
    <property type="entry name" value="Molybdop_Fe4S4"/>
    <property type="match status" value="1"/>
</dbReference>
<keyword evidence="2" id="KW-0479">Metal-binding</keyword>
<evidence type="ECO:0000256" key="4">
    <source>
        <dbReference type="ARBA" id="ARBA00023014"/>
    </source>
</evidence>
<dbReference type="Pfam" id="PF00384">
    <property type="entry name" value="Molybdopterin"/>
    <property type="match status" value="1"/>
</dbReference>
<reference evidence="6 7" key="1">
    <citation type="submission" date="2019-03" db="EMBL/GenBank/DDBJ databases">
        <title>Draft genome sequences of novel Actinobacteria.</title>
        <authorList>
            <person name="Sahin N."/>
            <person name="Ay H."/>
            <person name="Saygin H."/>
        </authorList>
    </citation>
    <scope>NUCLEOTIDE SEQUENCE [LARGE SCALE GENOMIC DNA]</scope>
    <source>
        <strain evidence="6 7">JCM 30547</strain>
    </source>
</reference>
<organism evidence="6 7">
    <name type="scientific">Kribbella albertanoniae</name>
    <dbReference type="NCBI Taxonomy" id="1266829"/>
    <lineage>
        <taxon>Bacteria</taxon>
        <taxon>Bacillati</taxon>
        <taxon>Actinomycetota</taxon>
        <taxon>Actinomycetes</taxon>
        <taxon>Propionibacteriales</taxon>
        <taxon>Kribbellaceae</taxon>
        <taxon>Kribbella</taxon>
    </lineage>
</organism>
<evidence type="ECO:0000256" key="2">
    <source>
        <dbReference type="ARBA" id="ARBA00022723"/>
    </source>
</evidence>
<comment type="caution">
    <text evidence="6">The sequence shown here is derived from an EMBL/GenBank/DDBJ whole genome shotgun (WGS) entry which is preliminary data.</text>
</comment>
<dbReference type="GO" id="GO:0046872">
    <property type="term" value="F:metal ion binding"/>
    <property type="evidence" value="ECO:0007669"/>
    <property type="project" value="UniProtKB-KW"/>
</dbReference>
<evidence type="ECO:0000259" key="5">
    <source>
        <dbReference type="PROSITE" id="PS51669"/>
    </source>
</evidence>
<dbReference type="AlphaFoldDB" id="A0A4R4PPI1"/>
<dbReference type="InterPro" id="IPR006656">
    <property type="entry name" value="Mopterin_OxRdtase"/>
</dbReference>
<name>A0A4R4PPI1_9ACTN</name>
<evidence type="ECO:0000313" key="7">
    <source>
        <dbReference type="Proteomes" id="UP000295075"/>
    </source>
</evidence>
<dbReference type="Gene3D" id="3.40.228.10">
    <property type="entry name" value="Dimethylsulfoxide Reductase, domain 2"/>
    <property type="match status" value="1"/>
</dbReference>
<keyword evidence="3" id="KW-0408">Iron</keyword>
<dbReference type="SUPFAM" id="SSF53706">
    <property type="entry name" value="Formate dehydrogenase/DMSO reductase, domains 1-3"/>
    <property type="match status" value="1"/>
</dbReference>
<feature type="non-terminal residue" evidence="6">
    <location>
        <position position="697"/>
    </location>
</feature>
<dbReference type="EMBL" id="SMKA01000149">
    <property type="protein sequence ID" value="TDC24088.1"/>
    <property type="molecule type" value="Genomic_DNA"/>
</dbReference>
<evidence type="ECO:0000256" key="3">
    <source>
        <dbReference type="ARBA" id="ARBA00023004"/>
    </source>
</evidence>
<dbReference type="Gene3D" id="2.40.40.20">
    <property type="match status" value="1"/>
</dbReference>
<evidence type="ECO:0000313" key="6">
    <source>
        <dbReference type="EMBL" id="TDC24088.1"/>
    </source>
</evidence>
<dbReference type="GO" id="GO:0016491">
    <property type="term" value="F:oxidoreductase activity"/>
    <property type="evidence" value="ECO:0007669"/>
    <property type="project" value="InterPro"/>
</dbReference>
<dbReference type="PANTHER" id="PTHR43742:SF2">
    <property type="entry name" value="ASSIMILATORY NITRATE REDUCTASE CATALYTIC SUBUNIT"/>
    <property type="match status" value="1"/>
</dbReference>
<comment type="similarity">
    <text evidence="1">Belongs to the prokaryotic molybdopterin-containing oxidoreductase family.</text>
</comment>
<keyword evidence="7" id="KW-1185">Reference proteome</keyword>
<dbReference type="InterPro" id="IPR006963">
    <property type="entry name" value="Mopterin_OxRdtase_4Fe-4S_dom"/>
</dbReference>
<dbReference type="GO" id="GO:0051536">
    <property type="term" value="F:iron-sulfur cluster binding"/>
    <property type="evidence" value="ECO:0007669"/>
    <property type="project" value="UniProtKB-KW"/>
</dbReference>
<dbReference type="InterPro" id="IPR006657">
    <property type="entry name" value="MoPterin_dinucl-bd_dom"/>
</dbReference>
<dbReference type="Proteomes" id="UP000295075">
    <property type="component" value="Unassembled WGS sequence"/>
</dbReference>
<feature type="domain" description="4Fe-4S Mo/W bis-MGD-type" evidence="5">
    <location>
        <begin position="3"/>
        <end position="59"/>
    </location>
</feature>
<dbReference type="RefSeq" id="WP_132411305.1">
    <property type="nucleotide sequence ID" value="NZ_SMKA01000149.1"/>
</dbReference>